<gene>
    <name evidence="1" type="ORF">DFH08DRAFT_828121</name>
</gene>
<sequence length="173" mass="19497">MPTLGSLCWLWSREVFRELEREGQNLGVKEMETVNESGMSGQNLGVPEKEMDTVNESGMNMFVVRGIIWDNAAVDSATEPLDQLYLVLNSESESVFLAFKSSDLEPRPFEVLVIHSMARQLVKKAAEEKAMFARLGGLSHGRQCGHVSFTCDGWYRYTGEEHNYDSDELPDLV</sequence>
<organism evidence="1 2">
    <name type="scientific">Mycena albidolilacea</name>
    <dbReference type="NCBI Taxonomy" id="1033008"/>
    <lineage>
        <taxon>Eukaryota</taxon>
        <taxon>Fungi</taxon>
        <taxon>Dikarya</taxon>
        <taxon>Basidiomycota</taxon>
        <taxon>Agaricomycotina</taxon>
        <taxon>Agaricomycetes</taxon>
        <taxon>Agaricomycetidae</taxon>
        <taxon>Agaricales</taxon>
        <taxon>Marasmiineae</taxon>
        <taxon>Mycenaceae</taxon>
        <taxon>Mycena</taxon>
    </lineage>
</organism>
<keyword evidence="2" id="KW-1185">Reference proteome</keyword>
<dbReference type="EMBL" id="JARIHO010000152">
    <property type="protein sequence ID" value="KAJ7300782.1"/>
    <property type="molecule type" value="Genomic_DNA"/>
</dbReference>
<accession>A0AAD6YWP4</accession>
<comment type="caution">
    <text evidence="1">The sequence shown here is derived from an EMBL/GenBank/DDBJ whole genome shotgun (WGS) entry which is preliminary data.</text>
</comment>
<dbReference type="AlphaFoldDB" id="A0AAD6YWP4"/>
<name>A0AAD6YWP4_9AGAR</name>
<proteinExistence type="predicted"/>
<protein>
    <submittedName>
        <fullName evidence="1">Uncharacterized protein</fullName>
    </submittedName>
</protein>
<reference evidence="1" key="1">
    <citation type="submission" date="2023-03" db="EMBL/GenBank/DDBJ databases">
        <title>Massive genome expansion in bonnet fungi (Mycena s.s.) driven by repeated elements and novel gene families across ecological guilds.</title>
        <authorList>
            <consortium name="Lawrence Berkeley National Laboratory"/>
            <person name="Harder C.B."/>
            <person name="Miyauchi S."/>
            <person name="Viragh M."/>
            <person name="Kuo A."/>
            <person name="Thoen E."/>
            <person name="Andreopoulos B."/>
            <person name="Lu D."/>
            <person name="Skrede I."/>
            <person name="Drula E."/>
            <person name="Henrissat B."/>
            <person name="Morin E."/>
            <person name="Kohler A."/>
            <person name="Barry K."/>
            <person name="LaButti K."/>
            <person name="Morin E."/>
            <person name="Salamov A."/>
            <person name="Lipzen A."/>
            <person name="Mereny Z."/>
            <person name="Hegedus B."/>
            <person name="Baldrian P."/>
            <person name="Stursova M."/>
            <person name="Weitz H."/>
            <person name="Taylor A."/>
            <person name="Grigoriev I.V."/>
            <person name="Nagy L.G."/>
            <person name="Martin F."/>
            <person name="Kauserud H."/>
        </authorList>
    </citation>
    <scope>NUCLEOTIDE SEQUENCE</scope>
    <source>
        <strain evidence="1">CBHHK002</strain>
    </source>
</reference>
<evidence type="ECO:0000313" key="2">
    <source>
        <dbReference type="Proteomes" id="UP001218218"/>
    </source>
</evidence>
<dbReference type="Proteomes" id="UP001218218">
    <property type="component" value="Unassembled WGS sequence"/>
</dbReference>
<evidence type="ECO:0000313" key="1">
    <source>
        <dbReference type="EMBL" id="KAJ7300782.1"/>
    </source>
</evidence>